<name>A0ABV6T924_9ACTN</name>
<dbReference type="Proteomes" id="UP001589887">
    <property type="component" value="Unassembled WGS sequence"/>
</dbReference>
<evidence type="ECO:0000313" key="2">
    <source>
        <dbReference type="Proteomes" id="UP001589887"/>
    </source>
</evidence>
<accession>A0ABV6T924</accession>
<gene>
    <name evidence="1" type="ORF">ACFH04_00855</name>
</gene>
<proteinExistence type="predicted"/>
<organism evidence="1 2">
    <name type="scientific">Streptomyces noboritoensis</name>
    <dbReference type="NCBI Taxonomy" id="67337"/>
    <lineage>
        <taxon>Bacteria</taxon>
        <taxon>Bacillati</taxon>
        <taxon>Actinomycetota</taxon>
        <taxon>Actinomycetes</taxon>
        <taxon>Kitasatosporales</taxon>
        <taxon>Streptomycetaceae</taxon>
        <taxon>Streptomyces</taxon>
    </lineage>
</organism>
<keyword evidence="2" id="KW-1185">Reference proteome</keyword>
<dbReference type="RefSeq" id="WP_394316163.1">
    <property type="nucleotide sequence ID" value="NZ_JBHMQV010000001.1"/>
</dbReference>
<comment type="caution">
    <text evidence="1">The sequence shown here is derived from an EMBL/GenBank/DDBJ whole genome shotgun (WGS) entry which is preliminary data.</text>
</comment>
<dbReference type="EMBL" id="JBHMQV010000001">
    <property type="protein sequence ID" value="MFC0842291.1"/>
    <property type="molecule type" value="Genomic_DNA"/>
</dbReference>
<protein>
    <submittedName>
        <fullName evidence="1">Uncharacterized protein</fullName>
    </submittedName>
</protein>
<sequence length="213" mass="23155">MDTGQPVIERSSARTAWEKTGTVLVPDALGPGRFEDLVKETHDRLDLATPHVRDEMSAHRDGSFAAPFHCAFVPAGPVLEALAYDRQLWAVVREATGLPRLVPRGGAVVVYRKGDFQGVHFDSVRASVTVGVALTEGLPPMGWAPHLRDAHPDALARLCADHGLFPKGEGFRTLNHEFGGGSLRAFAGYNVPHWRPPYPGELGLLATFSYLDL</sequence>
<evidence type="ECO:0000313" key="1">
    <source>
        <dbReference type="EMBL" id="MFC0842291.1"/>
    </source>
</evidence>
<reference evidence="1 2" key="1">
    <citation type="submission" date="2024-09" db="EMBL/GenBank/DDBJ databases">
        <authorList>
            <person name="Sun Q."/>
            <person name="Mori K."/>
        </authorList>
    </citation>
    <scope>NUCLEOTIDE SEQUENCE [LARGE SCALE GENOMIC DNA]</scope>
    <source>
        <strain evidence="1 2">JCM 4557</strain>
    </source>
</reference>